<dbReference type="InterPro" id="IPR000719">
    <property type="entry name" value="Prot_kinase_dom"/>
</dbReference>
<dbReference type="CDD" id="cd00060">
    <property type="entry name" value="FHA"/>
    <property type="match status" value="1"/>
</dbReference>
<keyword evidence="1 3" id="KW-0547">Nucleotide-binding</keyword>
<evidence type="ECO:0000259" key="5">
    <source>
        <dbReference type="PROSITE" id="PS50011"/>
    </source>
</evidence>
<evidence type="ECO:0000256" key="1">
    <source>
        <dbReference type="ARBA" id="ARBA00022741"/>
    </source>
</evidence>
<organism evidence="6 7">
    <name type="scientific">Adhaeribacter aerolatus</name>
    <dbReference type="NCBI Taxonomy" id="670289"/>
    <lineage>
        <taxon>Bacteria</taxon>
        <taxon>Pseudomonadati</taxon>
        <taxon>Bacteroidota</taxon>
        <taxon>Cytophagia</taxon>
        <taxon>Cytophagales</taxon>
        <taxon>Hymenobacteraceae</taxon>
        <taxon>Adhaeribacter</taxon>
    </lineage>
</organism>
<dbReference type="GO" id="GO:0005524">
    <property type="term" value="F:ATP binding"/>
    <property type="evidence" value="ECO:0007669"/>
    <property type="project" value="UniProtKB-UniRule"/>
</dbReference>
<proteinExistence type="predicted"/>
<evidence type="ECO:0000256" key="2">
    <source>
        <dbReference type="ARBA" id="ARBA00022840"/>
    </source>
</evidence>
<dbReference type="InterPro" id="IPR011009">
    <property type="entry name" value="Kinase-like_dom_sf"/>
</dbReference>
<dbReference type="InterPro" id="IPR008984">
    <property type="entry name" value="SMAD_FHA_dom_sf"/>
</dbReference>
<dbReference type="InterPro" id="IPR000253">
    <property type="entry name" value="FHA_dom"/>
</dbReference>
<feature type="binding site" evidence="3">
    <location>
        <position position="51"/>
    </location>
    <ligand>
        <name>ATP</name>
        <dbReference type="ChEBI" id="CHEBI:30616"/>
    </ligand>
</feature>
<protein>
    <submittedName>
        <fullName evidence="6">Uncharacterized protein</fullName>
    </submittedName>
</protein>
<dbReference type="PROSITE" id="PS00107">
    <property type="entry name" value="PROTEIN_KINASE_ATP"/>
    <property type="match status" value="1"/>
</dbReference>
<dbReference type="CDD" id="cd14014">
    <property type="entry name" value="STKc_PknB_like"/>
    <property type="match status" value="1"/>
</dbReference>
<dbReference type="PROSITE" id="PS00108">
    <property type="entry name" value="PROTEIN_KINASE_ST"/>
    <property type="match status" value="1"/>
</dbReference>
<gene>
    <name evidence="6" type="ORF">AAE02nite_18510</name>
</gene>
<dbReference type="Pfam" id="PF00498">
    <property type="entry name" value="FHA"/>
    <property type="match status" value="1"/>
</dbReference>
<dbReference type="Pfam" id="PF00069">
    <property type="entry name" value="Pkinase"/>
    <property type="match status" value="1"/>
</dbReference>
<dbReference type="InterPro" id="IPR017441">
    <property type="entry name" value="Protein_kinase_ATP_BS"/>
</dbReference>
<dbReference type="Proteomes" id="UP000321532">
    <property type="component" value="Unassembled WGS sequence"/>
</dbReference>
<dbReference type="SUPFAM" id="SSF56112">
    <property type="entry name" value="Protein kinase-like (PK-like)"/>
    <property type="match status" value="1"/>
</dbReference>
<dbReference type="Gene3D" id="2.60.200.20">
    <property type="match status" value="1"/>
</dbReference>
<evidence type="ECO:0000259" key="4">
    <source>
        <dbReference type="PROSITE" id="PS50006"/>
    </source>
</evidence>
<dbReference type="Gene3D" id="1.10.510.10">
    <property type="entry name" value="Transferase(Phosphotransferase) domain 1"/>
    <property type="match status" value="1"/>
</dbReference>
<keyword evidence="2 3" id="KW-0067">ATP-binding</keyword>
<dbReference type="PROSITE" id="PS50006">
    <property type="entry name" value="FHA_DOMAIN"/>
    <property type="match status" value="1"/>
</dbReference>
<reference evidence="6 7" key="1">
    <citation type="submission" date="2019-07" db="EMBL/GenBank/DDBJ databases">
        <title>Whole genome shotgun sequence of Adhaeribacter aerolatus NBRC 106133.</title>
        <authorList>
            <person name="Hosoyama A."/>
            <person name="Uohara A."/>
            <person name="Ohji S."/>
            <person name="Ichikawa N."/>
        </authorList>
    </citation>
    <scope>NUCLEOTIDE SEQUENCE [LARGE SCALE GENOMIC DNA]</scope>
    <source>
        <strain evidence="6 7">NBRC 106133</strain>
    </source>
</reference>
<comment type="caution">
    <text evidence="6">The sequence shown here is derived from an EMBL/GenBank/DDBJ whole genome shotgun (WGS) entry which is preliminary data.</text>
</comment>
<dbReference type="GO" id="GO:0004672">
    <property type="term" value="F:protein kinase activity"/>
    <property type="evidence" value="ECO:0007669"/>
    <property type="project" value="InterPro"/>
</dbReference>
<keyword evidence="7" id="KW-1185">Reference proteome</keyword>
<sequence length="469" mass="53814">MEVVSPQAVELSPMSVVTSANQEYIVEKEIGQGGFGNVYQVHGQDGDFALKLTKMWKFTPNERIEYAKRFRQEYEYARLIPGENIVKPYDYDVYQGNPFIVMDYCPNGSLRKRIGEQWDAPALKQLATGILKGLRNMHREGIIHRDLKPENVLFDAVENPKLADFGISASIRSRMTRRNILGQVKEVFASGVYSAPEQLDYARAFKVMGNTNDIYSFGAVMYETITKGEFPFGSFEDFQADIKAYEAKKRKGQWNKELLTDNSPEPVWNTIIERCLQFNPEDRYQQAEEILELLKAKNDSGSITNQEGLSDTMVLRVMNGDEIGRLYNLNNLVEFNQPDWQIQYNVFANWLNDYLKSDVRWHKDNLQVLTLGWFNPEEPFANSIGIAEHFSNYISRFHATLVYHTETKRWFIMDGQPVQMVNGILKLPLQINNSTNGTFVNSAPLQSMIKELQFNDIITLGDTTLKVVG</sequence>
<dbReference type="OrthoDB" id="9813021at2"/>
<accession>A0A512AXE6</accession>
<dbReference type="SMART" id="SM00220">
    <property type="entry name" value="S_TKc"/>
    <property type="match status" value="1"/>
</dbReference>
<feature type="domain" description="FHA" evidence="4">
    <location>
        <begin position="369"/>
        <end position="445"/>
    </location>
</feature>
<evidence type="ECO:0000313" key="7">
    <source>
        <dbReference type="Proteomes" id="UP000321532"/>
    </source>
</evidence>
<dbReference type="SUPFAM" id="SSF49879">
    <property type="entry name" value="SMAD/FHA domain"/>
    <property type="match status" value="1"/>
</dbReference>
<dbReference type="EMBL" id="BJYS01000012">
    <property type="protein sequence ID" value="GEO04187.1"/>
    <property type="molecule type" value="Genomic_DNA"/>
</dbReference>
<dbReference type="GO" id="GO:0007165">
    <property type="term" value="P:signal transduction"/>
    <property type="evidence" value="ECO:0007669"/>
    <property type="project" value="TreeGrafter"/>
</dbReference>
<dbReference type="RefSeq" id="WP_146897455.1">
    <property type="nucleotide sequence ID" value="NZ_BJYS01000012.1"/>
</dbReference>
<dbReference type="InterPro" id="IPR050167">
    <property type="entry name" value="Ser_Thr_protein_kinase"/>
</dbReference>
<dbReference type="InterPro" id="IPR008271">
    <property type="entry name" value="Ser/Thr_kinase_AS"/>
</dbReference>
<evidence type="ECO:0000313" key="6">
    <source>
        <dbReference type="EMBL" id="GEO04187.1"/>
    </source>
</evidence>
<dbReference type="PROSITE" id="PS50011">
    <property type="entry name" value="PROTEIN_KINASE_DOM"/>
    <property type="match status" value="1"/>
</dbReference>
<dbReference type="GO" id="GO:0005737">
    <property type="term" value="C:cytoplasm"/>
    <property type="evidence" value="ECO:0007669"/>
    <property type="project" value="TreeGrafter"/>
</dbReference>
<dbReference type="AlphaFoldDB" id="A0A512AXE6"/>
<name>A0A512AXE6_9BACT</name>
<feature type="domain" description="Protein kinase" evidence="5">
    <location>
        <begin position="24"/>
        <end position="294"/>
    </location>
</feature>
<evidence type="ECO:0000256" key="3">
    <source>
        <dbReference type="PROSITE-ProRule" id="PRU10141"/>
    </source>
</evidence>
<dbReference type="PANTHER" id="PTHR23257">
    <property type="entry name" value="SERINE-THREONINE PROTEIN KINASE"/>
    <property type="match status" value="1"/>
</dbReference>